<dbReference type="AlphaFoldDB" id="A0A118JXW5"/>
<keyword evidence="2" id="KW-0472">Membrane</keyword>
<evidence type="ECO:0000256" key="3">
    <source>
        <dbReference type="SAM" id="SignalP"/>
    </source>
</evidence>
<gene>
    <name evidence="4" type="ORF">Ccrd_000196</name>
</gene>
<name>A0A118JXW5_CYNCS</name>
<dbReference type="Proteomes" id="UP000243975">
    <property type="component" value="Unassembled WGS sequence"/>
</dbReference>
<keyword evidence="2" id="KW-1133">Transmembrane helix</keyword>
<feature type="transmembrane region" description="Helical" evidence="2">
    <location>
        <begin position="133"/>
        <end position="162"/>
    </location>
</feature>
<feature type="chain" id="PRO_5007159781" evidence="3">
    <location>
        <begin position="24"/>
        <end position="215"/>
    </location>
</feature>
<dbReference type="Gramene" id="KVH97691">
    <property type="protein sequence ID" value="KVH97691"/>
    <property type="gene ID" value="Ccrd_000196"/>
</dbReference>
<dbReference type="EMBL" id="LEKV01003821">
    <property type="protein sequence ID" value="KVH97691.1"/>
    <property type="molecule type" value="Genomic_DNA"/>
</dbReference>
<feature type="non-terminal residue" evidence="4">
    <location>
        <position position="1"/>
    </location>
</feature>
<reference evidence="4 5" key="1">
    <citation type="journal article" date="2016" name="Sci. Rep.">
        <title>The genome sequence of the outbreeding globe artichoke constructed de novo incorporating a phase-aware low-pass sequencing strategy of F1 progeny.</title>
        <authorList>
            <person name="Scaglione D."/>
            <person name="Reyes-Chin-Wo S."/>
            <person name="Acquadro A."/>
            <person name="Froenicke L."/>
            <person name="Portis E."/>
            <person name="Beitel C."/>
            <person name="Tirone M."/>
            <person name="Mauro R."/>
            <person name="Lo Monaco A."/>
            <person name="Mauromicale G."/>
            <person name="Faccioli P."/>
            <person name="Cattivelli L."/>
            <person name="Rieseberg L."/>
            <person name="Michelmore R."/>
            <person name="Lanteri S."/>
        </authorList>
    </citation>
    <scope>NUCLEOTIDE SEQUENCE [LARGE SCALE GENOMIC DNA]</scope>
    <source>
        <strain evidence="4">2C</strain>
    </source>
</reference>
<feature type="transmembrane region" description="Helical" evidence="2">
    <location>
        <begin position="88"/>
        <end position="108"/>
    </location>
</feature>
<evidence type="ECO:0000313" key="5">
    <source>
        <dbReference type="Proteomes" id="UP000243975"/>
    </source>
</evidence>
<evidence type="ECO:0000313" key="4">
    <source>
        <dbReference type="EMBL" id="KVH97691.1"/>
    </source>
</evidence>
<comment type="caution">
    <text evidence="4">The sequence shown here is derived from an EMBL/GenBank/DDBJ whole genome shotgun (WGS) entry which is preliminary data.</text>
</comment>
<keyword evidence="3" id="KW-0732">Signal</keyword>
<evidence type="ECO:0000256" key="2">
    <source>
        <dbReference type="SAM" id="Phobius"/>
    </source>
</evidence>
<accession>A0A118JXW5</accession>
<organism evidence="4 5">
    <name type="scientific">Cynara cardunculus var. scolymus</name>
    <name type="common">Globe artichoke</name>
    <name type="synonym">Cynara scolymus</name>
    <dbReference type="NCBI Taxonomy" id="59895"/>
    <lineage>
        <taxon>Eukaryota</taxon>
        <taxon>Viridiplantae</taxon>
        <taxon>Streptophyta</taxon>
        <taxon>Embryophyta</taxon>
        <taxon>Tracheophyta</taxon>
        <taxon>Spermatophyta</taxon>
        <taxon>Magnoliopsida</taxon>
        <taxon>eudicotyledons</taxon>
        <taxon>Gunneridae</taxon>
        <taxon>Pentapetalae</taxon>
        <taxon>asterids</taxon>
        <taxon>campanulids</taxon>
        <taxon>Asterales</taxon>
        <taxon>Asteraceae</taxon>
        <taxon>Carduoideae</taxon>
        <taxon>Cardueae</taxon>
        <taxon>Carduinae</taxon>
        <taxon>Cynara</taxon>
    </lineage>
</organism>
<proteinExistence type="predicted"/>
<protein>
    <submittedName>
        <fullName evidence="4">Uncharacterized protein</fullName>
    </submittedName>
</protein>
<feature type="region of interest" description="Disordered" evidence="1">
    <location>
        <begin position="172"/>
        <end position="193"/>
    </location>
</feature>
<sequence>MLSFGSSIIPALLTMMSSCPCLAMVVLMAFSTSDSRVTSHTQFLANQFSQVIFDINNNHFRSMLYERPHNTFSNAMSSTDAPPPVIEATLAIVIMLPLHFGIIIRAACLVPKNTPVRLTPITRSKSILSLSKMLSFASSIIPALLTMMSSCPCLAIVVLIAFSTSDSRVTSQWTKDTKSTPKSWQTSSPNSSLTSKITTFAPCCTNDLTIHFPMP</sequence>
<feature type="signal peptide" evidence="3">
    <location>
        <begin position="1"/>
        <end position="23"/>
    </location>
</feature>
<keyword evidence="5" id="KW-1185">Reference proteome</keyword>
<evidence type="ECO:0000256" key="1">
    <source>
        <dbReference type="SAM" id="MobiDB-lite"/>
    </source>
</evidence>
<keyword evidence="2" id="KW-0812">Transmembrane</keyword>